<dbReference type="AlphaFoldDB" id="M0ILW6"/>
<reference evidence="2 3" key="1">
    <citation type="journal article" date="2014" name="PLoS Genet.">
        <title>Phylogenetically driven sequencing of extremely halophilic archaea reveals strategies for static and dynamic osmo-response.</title>
        <authorList>
            <person name="Becker E.A."/>
            <person name="Seitzer P.M."/>
            <person name="Tritt A."/>
            <person name="Larsen D."/>
            <person name="Krusor M."/>
            <person name="Yao A.I."/>
            <person name="Wu D."/>
            <person name="Madern D."/>
            <person name="Eisen J.A."/>
            <person name="Darling A.E."/>
            <person name="Facciotti M.T."/>
        </authorList>
    </citation>
    <scope>NUCLEOTIDE SEQUENCE [LARGE SCALE GENOMIC DNA]</scope>
    <source>
        <strain evidence="2 3">ATCC BAA-1512</strain>
    </source>
</reference>
<dbReference type="EMBL" id="AOLN01000007">
    <property type="protein sequence ID" value="ELZ96454.1"/>
    <property type="molecule type" value="Genomic_DNA"/>
</dbReference>
<dbReference type="STRING" id="662479.C440_04883"/>
<gene>
    <name evidence="2" type="ORF">C440_04883</name>
</gene>
<keyword evidence="1" id="KW-0472">Membrane</keyword>
<name>M0ILW6_9EURY</name>
<keyword evidence="1" id="KW-1133">Transmembrane helix</keyword>
<protein>
    <submittedName>
        <fullName evidence="2">Uncharacterized protein</fullName>
    </submittedName>
</protein>
<evidence type="ECO:0000256" key="1">
    <source>
        <dbReference type="SAM" id="Phobius"/>
    </source>
</evidence>
<sequence>MIRVLVWVTVVVPPVSLVWAAVILGLQSLLPAPLFLVAGVASTIAVLAGFEVAGGLLSENDDQ</sequence>
<evidence type="ECO:0000313" key="3">
    <source>
        <dbReference type="Proteomes" id="UP000011550"/>
    </source>
</evidence>
<evidence type="ECO:0000313" key="2">
    <source>
        <dbReference type="EMBL" id="ELZ96454.1"/>
    </source>
</evidence>
<comment type="caution">
    <text evidence="2">The sequence shown here is derived from an EMBL/GenBank/DDBJ whole genome shotgun (WGS) entry which is preliminary data.</text>
</comment>
<proteinExistence type="predicted"/>
<keyword evidence="1" id="KW-0812">Transmembrane</keyword>
<feature type="transmembrane region" description="Helical" evidence="1">
    <location>
        <begin position="30"/>
        <end position="50"/>
    </location>
</feature>
<dbReference type="Proteomes" id="UP000011550">
    <property type="component" value="Unassembled WGS sequence"/>
</dbReference>
<keyword evidence="3" id="KW-1185">Reference proteome</keyword>
<organism evidence="2 3">
    <name type="scientific">Haloferax mucosum ATCC BAA-1512</name>
    <dbReference type="NCBI Taxonomy" id="662479"/>
    <lineage>
        <taxon>Archaea</taxon>
        <taxon>Methanobacteriati</taxon>
        <taxon>Methanobacteriota</taxon>
        <taxon>Stenosarchaea group</taxon>
        <taxon>Halobacteria</taxon>
        <taxon>Halobacteriales</taxon>
        <taxon>Haloferacaceae</taxon>
        <taxon>Haloferax</taxon>
    </lineage>
</organism>
<accession>M0ILW6</accession>